<feature type="domain" description="JmjC" evidence="16">
    <location>
        <begin position="151"/>
        <end position="317"/>
    </location>
</feature>
<dbReference type="Pfam" id="PF02375">
    <property type="entry name" value="JmjN"/>
    <property type="match status" value="1"/>
</dbReference>
<dbReference type="PANTHER" id="PTHR10694:SF7">
    <property type="entry name" value="[HISTONE H3]-TRIMETHYL-L-LYSINE(9) DEMETHYLASE"/>
    <property type="match status" value="1"/>
</dbReference>
<sequence>MTSAAPSPAPAEHGALPNPSCKIMVFRPTMEEFKEFPRFVAYMESQGAHRAGLAKVIPPKEWKPRSTYDDIDDLVIPAPIQQVVTGQSGLFTQYNIQKKAQSVKEYRRLANSDKHCTPRHVDYDDLERKYWKNLTFVAPIYGADICGSLYDEHVNEWNIAHLNTVLDVVEQESGITIDGVNTPYLYFGMWKTTFAWHTEDMDLYSINYLHFGEPKSWYAIPPEHGKRLERLAKGFFPGSSQGCDAFLRHKMTLISPSILRQYGIPFDRVTQEAGEFMITFPYGYHAGFNHGFNCAESTNFATLRWIEYGKQAALCTCMKDTVKISMDIFVRRFQPERYDIWKEGKDHTSLDHTKPTPEAVEFLTGVPFSLETYVGSYVPSKKKTNSKKRIIRFKSKNKLQVDDYGDVEAAEEKESITESVAPVPGISESFSLEPVDSPGHESKAKSCIKQIKTKAEKKIRSKDGHHRRDRDKKKGKEEALSSADFPEDPLLGELASDKRKVVLQHRRQAKSVVIKKDVLLYQKEFMQFTTGQAKDIWKELETSSESSNALSLGESDPSTMEPTFNRQDLAEMNAYYRKVLASKKRTKSRRQPLSKLPMRFPLSAVKQGSPSDEEMPELHVSEEEPQEGRMWAKPLAHLWQTRPHNFLVEREYNGVAARLSPYCAICTLFHPYYQAEAADNFNETMPAPNDRPPSKPLIPEVCFASSGENTDPLPGSSLLSEDGTSPLIACAKCCLQVHSSKLEHYLHSPLPFIILPSYFHLPFSLTLLCIHCSVIVEHGPLWQQTSFANFLSPFFMPLYCI</sequence>
<dbReference type="PROSITE" id="PS51184">
    <property type="entry name" value="JMJC"/>
    <property type="match status" value="1"/>
</dbReference>
<dbReference type="AlphaFoldDB" id="A0A8C4R0E7"/>
<keyword evidence="18" id="KW-1185">Reference proteome</keyword>
<dbReference type="GO" id="GO:0046872">
    <property type="term" value="F:metal ion binding"/>
    <property type="evidence" value="ECO:0007669"/>
    <property type="project" value="UniProtKB-KW"/>
</dbReference>
<keyword evidence="10" id="KW-0805">Transcription regulation</keyword>
<dbReference type="GeneTree" id="ENSGT00940000154930"/>
<evidence type="ECO:0000256" key="14">
    <source>
        <dbReference type="SAM" id="MobiDB-lite"/>
    </source>
</evidence>
<feature type="domain" description="JmjN" evidence="15">
    <location>
        <begin position="23"/>
        <end position="65"/>
    </location>
</feature>
<dbReference type="InterPro" id="IPR003349">
    <property type="entry name" value="JmjN"/>
</dbReference>
<keyword evidence="5" id="KW-0862">Zinc</keyword>
<evidence type="ECO:0000256" key="1">
    <source>
        <dbReference type="ARBA" id="ARBA00001954"/>
    </source>
</evidence>
<evidence type="ECO:0000259" key="16">
    <source>
        <dbReference type="PROSITE" id="PS51184"/>
    </source>
</evidence>
<dbReference type="SMART" id="SM00558">
    <property type="entry name" value="JmjC"/>
    <property type="match status" value="1"/>
</dbReference>
<evidence type="ECO:0000256" key="9">
    <source>
        <dbReference type="ARBA" id="ARBA00023004"/>
    </source>
</evidence>
<reference evidence="17" key="2">
    <citation type="submission" date="2025-09" db="UniProtKB">
        <authorList>
            <consortium name="Ensembl"/>
        </authorList>
    </citation>
    <scope>IDENTIFICATION</scope>
</reference>
<keyword evidence="11" id="KW-0804">Transcription</keyword>
<evidence type="ECO:0000256" key="11">
    <source>
        <dbReference type="ARBA" id="ARBA00023163"/>
    </source>
</evidence>
<keyword evidence="6" id="KW-0156">Chromatin regulator</keyword>
<comment type="catalytic activity">
    <reaction evidence="13">
        <text>N(6),N(6),N(6)-trimethyl-L-lysyl(9)-[histone H3] + 2 2-oxoglutarate + 2 O2 = N(6)-methyl-L-lysyl(9)-[histone H3] + 2 formaldehyde + 2 succinate + 2 CO2</text>
        <dbReference type="Rhea" id="RHEA:60200"/>
        <dbReference type="Rhea" id="RHEA-COMP:15538"/>
        <dbReference type="Rhea" id="RHEA-COMP:15542"/>
        <dbReference type="ChEBI" id="CHEBI:15379"/>
        <dbReference type="ChEBI" id="CHEBI:16526"/>
        <dbReference type="ChEBI" id="CHEBI:16810"/>
        <dbReference type="ChEBI" id="CHEBI:16842"/>
        <dbReference type="ChEBI" id="CHEBI:30031"/>
        <dbReference type="ChEBI" id="CHEBI:61929"/>
        <dbReference type="ChEBI" id="CHEBI:61961"/>
        <dbReference type="EC" id="1.14.11.66"/>
    </reaction>
</comment>
<dbReference type="FunFam" id="2.60.120.650:FF:000048">
    <property type="entry name" value="Lysine-specific demethylase 4A"/>
    <property type="match status" value="1"/>
</dbReference>
<dbReference type="PROSITE" id="PS51183">
    <property type="entry name" value="JMJN"/>
    <property type="match status" value="1"/>
</dbReference>
<dbReference type="Gene3D" id="2.60.120.650">
    <property type="entry name" value="Cupin"/>
    <property type="match status" value="1"/>
</dbReference>
<dbReference type="GO" id="GO:0000785">
    <property type="term" value="C:chromatin"/>
    <property type="evidence" value="ECO:0007669"/>
    <property type="project" value="TreeGrafter"/>
</dbReference>
<evidence type="ECO:0000259" key="15">
    <source>
        <dbReference type="PROSITE" id="PS51183"/>
    </source>
</evidence>
<keyword evidence="9" id="KW-0408">Iron</keyword>
<dbReference type="GO" id="GO:0140684">
    <property type="term" value="F:histone H3K9me2/H3K9me3 demethylase activity"/>
    <property type="evidence" value="ECO:0007669"/>
    <property type="project" value="UniProtKB-EC"/>
</dbReference>
<dbReference type="SUPFAM" id="SSF51197">
    <property type="entry name" value="Clavaminate synthase-like"/>
    <property type="match status" value="1"/>
</dbReference>
<evidence type="ECO:0000256" key="4">
    <source>
        <dbReference type="ARBA" id="ARBA00022723"/>
    </source>
</evidence>
<evidence type="ECO:0000256" key="5">
    <source>
        <dbReference type="ARBA" id="ARBA00022833"/>
    </source>
</evidence>
<evidence type="ECO:0000256" key="7">
    <source>
        <dbReference type="ARBA" id="ARBA00022964"/>
    </source>
</evidence>
<proteinExistence type="inferred from homology"/>
<dbReference type="Ensembl" id="ENSEBUT00000023737.1">
    <property type="protein sequence ID" value="ENSEBUP00000023161.1"/>
    <property type="gene ID" value="ENSEBUG00000014253.1"/>
</dbReference>
<dbReference type="PANTHER" id="PTHR10694">
    <property type="entry name" value="LYSINE-SPECIFIC DEMETHYLASE"/>
    <property type="match status" value="1"/>
</dbReference>
<dbReference type="Pfam" id="PF02373">
    <property type="entry name" value="JmjC"/>
    <property type="match status" value="1"/>
</dbReference>
<keyword evidence="8" id="KW-0560">Oxidoreductase</keyword>
<feature type="compositionally biased region" description="Basic and acidic residues" evidence="14">
    <location>
        <begin position="453"/>
        <end position="462"/>
    </location>
</feature>
<keyword evidence="12" id="KW-0539">Nucleus</keyword>
<evidence type="ECO:0000256" key="8">
    <source>
        <dbReference type="ARBA" id="ARBA00023002"/>
    </source>
</evidence>
<dbReference type="SMART" id="SM00545">
    <property type="entry name" value="JmjN"/>
    <property type="match status" value="1"/>
</dbReference>
<dbReference type="Proteomes" id="UP000694388">
    <property type="component" value="Unplaced"/>
</dbReference>
<evidence type="ECO:0000256" key="12">
    <source>
        <dbReference type="ARBA" id="ARBA00023242"/>
    </source>
</evidence>
<evidence type="ECO:0000313" key="17">
    <source>
        <dbReference type="Ensembl" id="ENSEBUP00000023161.1"/>
    </source>
</evidence>
<keyword evidence="4" id="KW-0479">Metal-binding</keyword>
<keyword evidence="7" id="KW-0223">Dioxygenase</keyword>
<evidence type="ECO:0000256" key="6">
    <source>
        <dbReference type="ARBA" id="ARBA00022853"/>
    </source>
</evidence>
<evidence type="ECO:0000256" key="13">
    <source>
        <dbReference type="ARBA" id="ARBA00049349"/>
    </source>
</evidence>
<comment type="similarity">
    <text evidence="2">Belongs to the JHDM3 histone demethylase family.</text>
</comment>
<evidence type="ECO:0000256" key="10">
    <source>
        <dbReference type="ARBA" id="ARBA00023015"/>
    </source>
</evidence>
<feature type="region of interest" description="Disordered" evidence="14">
    <location>
        <begin position="427"/>
        <end position="489"/>
    </location>
</feature>
<organism evidence="17 18">
    <name type="scientific">Eptatretus burgeri</name>
    <name type="common">Inshore hagfish</name>
    <dbReference type="NCBI Taxonomy" id="7764"/>
    <lineage>
        <taxon>Eukaryota</taxon>
        <taxon>Metazoa</taxon>
        <taxon>Chordata</taxon>
        <taxon>Craniata</taxon>
        <taxon>Vertebrata</taxon>
        <taxon>Cyclostomata</taxon>
        <taxon>Myxini</taxon>
        <taxon>Myxiniformes</taxon>
        <taxon>Myxinidae</taxon>
        <taxon>Eptatretinae</taxon>
        <taxon>Eptatretus</taxon>
    </lineage>
</organism>
<dbReference type="GO" id="GO:0005634">
    <property type="term" value="C:nucleus"/>
    <property type="evidence" value="ECO:0007669"/>
    <property type="project" value="TreeGrafter"/>
</dbReference>
<accession>A0A8C4R0E7</accession>
<reference evidence="17" key="1">
    <citation type="submission" date="2025-08" db="UniProtKB">
        <authorList>
            <consortium name="Ensembl"/>
        </authorList>
    </citation>
    <scope>IDENTIFICATION</scope>
</reference>
<dbReference type="GO" id="GO:0010468">
    <property type="term" value="P:regulation of gene expression"/>
    <property type="evidence" value="ECO:0007669"/>
    <property type="project" value="TreeGrafter"/>
</dbReference>
<protein>
    <recommendedName>
        <fullName evidence="3">[histone H3]-trimethyl-L-lysine(9) demethylase</fullName>
        <ecNumber evidence="3">1.14.11.66</ecNumber>
    </recommendedName>
</protein>
<name>A0A8C4R0E7_EPTBU</name>
<evidence type="ECO:0000256" key="3">
    <source>
        <dbReference type="ARBA" id="ARBA00012900"/>
    </source>
</evidence>
<evidence type="ECO:0000313" key="18">
    <source>
        <dbReference type="Proteomes" id="UP000694388"/>
    </source>
</evidence>
<dbReference type="InterPro" id="IPR003347">
    <property type="entry name" value="JmjC_dom"/>
</dbReference>
<comment type="cofactor">
    <cofactor evidence="1">
        <name>Fe(2+)</name>
        <dbReference type="ChEBI" id="CHEBI:29033"/>
    </cofactor>
</comment>
<evidence type="ECO:0000256" key="2">
    <source>
        <dbReference type="ARBA" id="ARBA00009711"/>
    </source>
</evidence>
<dbReference type="EC" id="1.14.11.66" evidence="3"/>